<evidence type="ECO:0000313" key="1">
    <source>
        <dbReference type="EMBL" id="RRD48678.1"/>
    </source>
</evidence>
<dbReference type="EMBL" id="RQYT01000032">
    <property type="protein sequence ID" value="RRD48678.1"/>
    <property type="molecule type" value="Genomic_DNA"/>
</dbReference>
<proteinExistence type="predicted"/>
<comment type="caution">
    <text evidence="1">The sequence shown here is derived from an EMBL/GenBank/DDBJ whole genome shotgun (WGS) entry which is preliminary data.</text>
</comment>
<accession>A0A3P1WS37</accession>
<reference evidence="1 2" key="1">
    <citation type="submission" date="2018-11" db="EMBL/GenBank/DDBJ databases">
        <title>Genomes From Bacteria Associated with the Canine Oral Cavity: a Test Case for Automated Genome-Based Taxonomic Assignment.</title>
        <authorList>
            <person name="Coil D.A."/>
            <person name="Jospin G."/>
            <person name="Darling A.E."/>
            <person name="Wallis C."/>
            <person name="Davis I.J."/>
            <person name="Harris S."/>
            <person name="Eisen J.A."/>
            <person name="Holcombe L.J."/>
            <person name="O'Flynn C."/>
        </authorList>
    </citation>
    <scope>NUCLEOTIDE SEQUENCE [LARGE SCALE GENOMIC DNA]</scope>
    <source>
        <strain evidence="1 2">OH2822_COT-296</strain>
    </source>
</reference>
<dbReference type="AlphaFoldDB" id="A0A3P1WS37"/>
<gene>
    <name evidence="1" type="ORF">EII35_11560</name>
</gene>
<dbReference type="OrthoDB" id="3698952at2"/>
<dbReference type="Proteomes" id="UP000280935">
    <property type="component" value="Unassembled WGS sequence"/>
</dbReference>
<sequence length="337" mass="37727">MSLSPRQQEVLSQPRWEQVKRIIGWHRDPLVVADGCTPDELAAIEERLGLPLPTAIREWFELLGHRLRAVQDEAATPETISVEDDRIVIWTEDQGAWQLLVPPGGDDPVAELEFSPHELPTSVWLTGMLMSECLGAMWSWNDGTGPLGEFRPGVRGDGPMDEVNAAVFDAVRQHHPELPWPLPPMWETWYGDEDTIVRVNGTDILEWFTTSDAAHARIQHLLSDGGKPTVVARISDITDDEYQRLSRNGHFDPWLELGVDEMATVVSLARQLSADTRLEPERRHEMTMPTDDPEPLVAALIASLAPTWGDRLTVAWRANDDAPFQVAHPEGGTLTQE</sequence>
<protein>
    <submittedName>
        <fullName evidence="1">SMI1/KNR4 family protein</fullName>
    </submittedName>
</protein>
<organism evidence="1 2">
    <name type="scientific">Arachnia propionica</name>
    <dbReference type="NCBI Taxonomy" id="1750"/>
    <lineage>
        <taxon>Bacteria</taxon>
        <taxon>Bacillati</taxon>
        <taxon>Actinomycetota</taxon>
        <taxon>Actinomycetes</taxon>
        <taxon>Propionibacteriales</taxon>
        <taxon>Propionibacteriaceae</taxon>
        <taxon>Arachnia</taxon>
    </lineage>
</organism>
<evidence type="ECO:0000313" key="2">
    <source>
        <dbReference type="Proteomes" id="UP000280935"/>
    </source>
</evidence>
<dbReference type="RefSeq" id="WP_125228624.1">
    <property type="nucleotide sequence ID" value="NZ_RQYT01000032.1"/>
</dbReference>
<name>A0A3P1WS37_9ACTN</name>